<protein>
    <submittedName>
        <fullName evidence="1">Uncharacterized protein</fullName>
    </submittedName>
</protein>
<sequence>MTGLTMVAFIRVPADQAPALTRYEDAVLGLLPSHGALVERREKSADGSVEAHLLSFPSREAIDAFDADPRRAEARAGIDASTVEALRFLVDPEDGPDDIVLWRFLTEEWYSILLEKDQDLADVDLLLLADVLFDADGYVAAARRLAAETLTGADELTSPEITFYAGPQWVVRFAEGAPDPEGVLVVFDGRDPVRLEELDAGEVTE</sequence>
<keyword evidence="2" id="KW-1185">Reference proteome</keyword>
<dbReference type="RefSeq" id="WP_344647732.1">
    <property type="nucleotide sequence ID" value="NZ_BAAAGX010000006.1"/>
</dbReference>
<proteinExistence type="predicted"/>
<reference evidence="1 2" key="1">
    <citation type="journal article" date="2019" name="Int. J. Syst. Evol. Microbiol.">
        <title>The Global Catalogue of Microorganisms (GCM) 10K type strain sequencing project: providing services to taxonomists for standard genome sequencing and annotation.</title>
        <authorList>
            <consortium name="The Broad Institute Genomics Platform"/>
            <consortium name="The Broad Institute Genome Sequencing Center for Infectious Disease"/>
            <person name="Wu L."/>
            <person name="Ma J."/>
        </authorList>
    </citation>
    <scope>NUCLEOTIDE SEQUENCE [LARGE SCALE GENOMIC DNA]</scope>
    <source>
        <strain evidence="1 2">JCM 10425</strain>
    </source>
</reference>
<gene>
    <name evidence="1" type="ORF">GCM10009539_12190</name>
</gene>
<dbReference type="EMBL" id="BAAAGX010000006">
    <property type="protein sequence ID" value="GAA0228340.1"/>
    <property type="molecule type" value="Genomic_DNA"/>
</dbReference>
<dbReference type="Proteomes" id="UP001500967">
    <property type="component" value="Unassembled WGS sequence"/>
</dbReference>
<comment type="caution">
    <text evidence="1">The sequence shown here is derived from an EMBL/GenBank/DDBJ whole genome shotgun (WGS) entry which is preliminary data.</text>
</comment>
<evidence type="ECO:0000313" key="2">
    <source>
        <dbReference type="Proteomes" id="UP001500967"/>
    </source>
</evidence>
<organism evidence="1 2">
    <name type="scientific">Cryptosporangium japonicum</name>
    <dbReference type="NCBI Taxonomy" id="80872"/>
    <lineage>
        <taxon>Bacteria</taxon>
        <taxon>Bacillati</taxon>
        <taxon>Actinomycetota</taxon>
        <taxon>Actinomycetes</taxon>
        <taxon>Cryptosporangiales</taxon>
        <taxon>Cryptosporangiaceae</taxon>
        <taxon>Cryptosporangium</taxon>
    </lineage>
</organism>
<name>A0ABN0TRI4_9ACTN</name>
<accession>A0ABN0TRI4</accession>
<evidence type="ECO:0000313" key="1">
    <source>
        <dbReference type="EMBL" id="GAA0228340.1"/>
    </source>
</evidence>